<evidence type="ECO:0000313" key="2">
    <source>
        <dbReference type="Proteomes" id="UP000603227"/>
    </source>
</evidence>
<dbReference type="AlphaFoldDB" id="A0A919GFQ7"/>
<protein>
    <submittedName>
        <fullName evidence="1">Uncharacterized protein</fullName>
    </submittedName>
</protein>
<dbReference type="RefSeq" id="WP_189781014.1">
    <property type="nucleotide sequence ID" value="NZ_BNAT01000002.1"/>
</dbReference>
<accession>A0A919GFQ7</accession>
<dbReference type="Proteomes" id="UP000603227">
    <property type="component" value="Unassembled WGS sequence"/>
</dbReference>
<proteinExistence type="predicted"/>
<reference evidence="1" key="2">
    <citation type="submission" date="2020-09" db="EMBL/GenBank/DDBJ databases">
        <authorList>
            <person name="Sun Q."/>
            <person name="Zhou Y."/>
        </authorList>
    </citation>
    <scope>NUCLEOTIDE SEQUENCE</scope>
    <source>
        <strain evidence="1">CGMCC 4.7403</strain>
    </source>
</reference>
<organism evidence="1 2">
    <name type="scientific">Streptomyces capitiformicae</name>
    <dbReference type="NCBI Taxonomy" id="2014920"/>
    <lineage>
        <taxon>Bacteria</taxon>
        <taxon>Bacillati</taxon>
        <taxon>Actinomycetota</taxon>
        <taxon>Actinomycetes</taxon>
        <taxon>Kitasatosporales</taxon>
        <taxon>Streptomycetaceae</taxon>
        <taxon>Streptomyces</taxon>
    </lineage>
</organism>
<sequence>MTVTGFLVDVYCFRAKNVTDPAVMGSGSLTTYVSKYYSAFDHPPLSISVEQAQTIVHDAITYAGGLGFEPAAGFTDAAMHRGPRSAIGPPSASAGTVNRSISVPTTTRAISHFPSDACAIVRHRYSRERVT</sequence>
<name>A0A919GFQ7_9ACTN</name>
<evidence type="ECO:0000313" key="1">
    <source>
        <dbReference type="EMBL" id="GHH83025.1"/>
    </source>
</evidence>
<gene>
    <name evidence="1" type="ORF">GCM10017771_08800</name>
</gene>
<comment type="caution">
    <text evidence="1">The sequence shown here is derived from an EMBL/GenBank/DDBJ whole genome shotgun (WGS) entry which is preliminary data.</text>
</comment>
<dbReference type="EMBL" id="BNAT01000002">
    <property type="protein sequence ID" value="GHH83025.1"/>
    <property type="molecule type" value="Genomic_DNA"/>
</dbReference>
<reference evidence="1" key="1">
    <citation type="journal article" date="2014" name="Int. J. Syst. Evol. Microbiol.">
        <title>Complete genome sequence of Corynebacterium casei LMG S-19264T (=DSM 44701T), isolated from a smear-ripened cheese.</title>
        <authorList>
            <consortium name="US DOE Joint Genome Institute (JGI-PGF)"/>
            <person name="Walter F."/>
            <person name="Albersmeier A."/>
            <person name="Kalinowski J."/>
            <person name="Ruckert C."/>
        </authorList>
    </citation>
    <scope>NUCLEOTIDE SEQUENCE</scope>
    <source>
        <strain evidence="1">CGMCC 4.7403</strain>
    </source>
</reference>
<keyword evidence="2" id="KW-1185">Reference proteome</keyword>